<reference evidence="1" key="1">
    <citation type="submission" date="2020-05" db="UniProtKB">
        <authorList>
            <consortium name="EnsemblMetazoa"/>
        </authorList>
    </citation>
    <scope>IDENTIFICATION</scope>
    <source>
        <strain evidence="1">TTRI</strain>
    </source>
</reference>
<evidence type="ECO:0000313" key="1">
    <source>
        <dbReference type="EnsemblMetazoa" id="GAUT009975-PA"/>
    </source>
</evidence>
<evidence type="ECO:0000313" key="2">
    <source>
        <dbReference type="Proteomes" id="UP000078200"/>
    </source>
</evidence>
<organism evidence="1 2">
    <name type="scientific">Glossina austeni</name>
    <name type="common">Savannah tsetse fly</name>
    <dbReference type="NCBI Taxonomy" id="7395"/>
    <lineage>
        <taxon>Eukaryota</taxon>
        <taxon>Metazoa</taxon>
        <taxon>Ecdysozoa</taxon>
        <taxon>Arthropoda</taxon>
        <taxon>Hexapoda</taxon>
        <taxon>Insecta</taxon>
        <taxon>Pterygota</taxon>
        <taxon>Neoptera</taxon>
        <taxon>Endopterygota</taxon>
        <taxon>Diptera</taxon>
        <taxon>Brachycera</taxon>
        <taxon>Muscomorpha</taxon>
        <taxon>Hippoboscoidea</taxon>
        <taxon>Glossinidae</taxon>
        <taxon>Glossina</taxon>
    </lineage>
</organism>
<dbReference type="Proteomes" id="UP000078200">
    <property type="component" value="Unassembled WGS sequence"/>
</dbReference>
<accession>A0A1A9UN10</accession>
<name>A0A1A9UN10_GLOAU</name>
<proteinExistence type="predicted"/>
<keyword evidence="2" id="KW-1185">Reference proteome</keyword>
<dbReference type="VEuPathDB" id="VectorBase:GAUT009975"/>
<sequence>MDIHFLKLRIKKYEQQIKIFQVKNTKAALGIAAKAKNILKAKDEDVLYKIRTPTHKIRKPKNTKTRLYLWL</sequence>
<protein>
    <submittedName>
        <fullName evidence="1">Uncharacterized protein</fullName>
    </submittedName>
</protein>
<dbReference type="EnsemblMetazoa" id="GAUT009975-RA">
    <property type="protein sequence ID" value="GAUT009975-PA"/>
    <property type="gene ID" value="GAUT009975"/>
</dbReference>
<dbReference type="AlphaFoldDB" id="A0A1A9UN10"/>